<evidence type="ECO:0000259" key="1">
    <source>
        <dbReference type="PROSITE" id="PS50943"/>
    </source>
</evidence>
<accession>A0A133UB41</accession>
<protein>
    <recommendedName>
        <fullName evidence="1">HTH cro/C1-type domain-containing protein</fullName>
    </recommendedName>
</protein>
<dbReference type="Proteomes" id="UP000070163">
    <property type="component" value="Unassembled WGS sequence"/>
</dbReference>
<evidence type="ECO:0000313" key="3">
    <source>
        <dbReference type="Proteomes" id="UP000070163"/>
    </source>
</evidence>
<comment type="caution">
    <text evidence="2">The sequence shown here is derived from an EMBL/GenBank/DDBJ whole genome shotgun (WGS) entry which is preliminary data.</text>
</comment>
<dbReference type="Pfam" id="PF01381">
    <property type="entry name" value="HTH_3"/>
    <property type="match status" value="1"/>
</dbReference>
<dbReference type="GO" id="GO:0003677">
    <property type="term" value="F:DNA binding"/>
    <property type="evidence" value="ECO:0007669"/>
    <property type="project" value="InterPro"/>
</dbReference>
<dbReference type="PROSITE" id="PS50943">
    <property type="entry name" value="HTH_CROC1"/>
    <property type="match status" value="1"/>
</dbReference>
<feature type="domain" description="HTH cro/C1-type" evidence="1">
    <location>
        <begin position="12"/>
        <end position="67"/>
    </location>
</feature>
<gene>
    <name evidence="2" type="ORF">AKJ57_01410</name>
</gene>
<proteinExistence type="predicted"/>
<dbReference type="AlphaFoldDB" id="A0A133UB41"/>
<keyword evidence="3" id="KW-1185">Reference proteome</keyword>
<dbReference type="SMART" id="SM00530">
    <property type="entry name" value="HTH_XRE"/>
    <property type="match status" value="1"/>
</dbReference>
<evidence type="ECO:0000313" key="2">
    <source>
        <dbReference type="EMBL" id="KXA91385.1"/>
    </source>
</evidence>
<sequence>MLPDFETLVKEIRSKRKDLDWSQKELANRAGVSQSLVAKLEQRMNVPNYESTRKVYETLERNLSSDIETAGDLANPKIVHVRPDDTRGKAAEIMKVNDFSQIPLSAFSDGEFLYLMVRTRTKDFGFSRRLENYPEYLVININTGMETNPHGPDYSAGLPYLTRRGKNKKRFLIKATWNKVAELRIPLKHLRIKGDNIRFNMELVGENEDSTKQVVLKIPKPFTIGEANLLSN</sequence>
<name>A0A133UB41_9EURY</name>
<dbReference type="Gene3D" id="1.10.260.40">
    <property type="entry name" value="lambda repressor-like DNA-binding domains"/>
    <property type="match status" value="1"/>
</dbReference>
<dbReference type="SUPFAM" id="SSF47413">
    <property type="entry name" value="lambda repressor-like DNA-binding domains"/>
    <property type="match status" value="1"/>
</dbReference>
<dbReference type="InterPro" id="IPR010982">
    <property type="entry name" value="Lambda_DNA-bd_dom_sf"/>
</dbReference>
<dbReference type="EMBL" id="LHXJ01000010">
    <property type="protein sequence ID" value="KXA91385.1"/>
    <property type="molecule type" value="Genomic_DNA"/>
</dbReference>
<organism evidence="2 3">
    <name type="scientific">candidate division MSBL1 archaeon SCGC-AAA259A05</name>
    <dbReference type="NCBI Taxonomy" id="1698259"/>
    <lineage>
        <taxon>Archaea</taxon>
        <taxon>Methanobacteriati</taxon>
        <taxon>Methanobacteriota</taxon>
        <taxon>candidate division MSBL1</taxon>
    </lineage>
</organism>
<dbReference type="InterPro" id="IPR001387">
    <property type="entry name" value="Cro/C1-type_HTH"/>
</dbReference>
<dbReference type="CDD" id="cd00093">
    <property type="entry name" value="HTH_XRE"/>
    <property type="match status" value="1"/>
</dbReference>
<reference evidence="2 3" key="1">
    <citation type="journal article" date="2016" name="Sci. Rep.">
        <title>Metabolic traits of an uncultured archaeal lineage -MSBL1- from brine pools of the Red Sea.</title>
        <authorList>
            <person name="Mwirichia R."/>
            <person name="Alam I."/>
            <person name="Rashid M."/>
            <person name="Vinu M."/>
            <person name="Ba-Alawi W."/>
            <person name="Anthony Kamau A."/>
            <person name="Kamanda Ngugi D."/>
            <person name="Goker M."/>
            <person name="Klenk H.P."/>
            <person name="Bajic V."/>
            <person name="Stingl U."/>
        </authorList>
    </citation>
    <scope>NUCLEOTIDE SEQUENCE [LARGE SCALE GENOMIC DNA]</scope>
    <source>
        <strain evidence="2">SCGC-AAA259A05</strain>
    </source>
</reference>